<dbReference type="EMBL" id="CAJVPW010020554">
    <property type="protein sequence ID" value="CAG8689672.1"/>
    <property type="molecule type" value="Genomic_DNA"/>
</dbReference>
<protein>
    <submittedName>
        <fullName evidence="1">15551_t:CDS:1</fullName>
    </submittedName>
</protein>
<gene>
    <name evidence="1" type="ORF">SPELUC_LOCUS10681</name>
</gene>
<feature type="non-terminal residue" evidence="1">
    <location>
        <position position="1"/>
    </location>
</feature>
<organism evidence="1 2">
    <name type="scientific">Cetraspora pellucida</name>
    <dbReference type="NCBI Taxonomy" id="1433469"/>
    <lineage>
        <taxon>Eukaryota</taxon>
        <taxon>Fungi</taxon>
        <taxon>Fungi incertae sedis</taxon>
        <taxon>Mucoromycota</taxon>
        <taxon>Glomeromycotina</taxon>
        <taxon>Glomeromycetes</taxon>
        <taxon>Diversisporales</taxon>
        <taxon>Gigasporaceae</taxon>
        <taxon>Cetraspora</taxon>
    </lineage>
</organism>
<accession>A0ACA9P415</accession>
<dbReference type="Proteomes" id="UP000789366">
    <property type="component" value="Unassembled WGS sequence"/>
</dbReference>
<evidence type="ECO:0000313" key="2">
    <source>
        <dbReference type="Proteomes" id="UP000789366"/>
    </source>
</evidence>
<reference evidence="1" key="1">
    <citation type="submission" date="2021-06" db="EMBL/GenBank/DDBJ databases">
        <authorList>
            <person name="Kallberg Y."/>
            <person name="Tangrot J."/>
            <person name="Rosling A."/>
        </authorList>
    </citation>
    <scope>NUCLEOTIDE SEQUENCE</scope>
    <source>
        <strain evidence="1">28 12/20/2015</strain>
    </source>
</reference>
<keyword evidence="2" id="KW-1185">Reference proteome</keyword>
<comment type="caution">
    <text evidence="1">The sequence shown here is derived from an EMBL/GenBank/DDBJ whole genome shotgun (WGS) entry which is preliminary data.</text>
</comment>
<name>A0ACA9P415_9GLOM</name>
<evidence type="ECO:0000313" key="1">
    <source>
        <dbReference type="EMBL" id="CAG8689672.1"/>
    </source>
</evidence>
<sequence>QKLDTNKENIINAYSNLQVFQDMILHVHNPISDGYCGFRSLAVAFFKDEEKWKDVKFMMKSQLIKHRELYGNILGYDINRLMAVLSYLEPMCSMEFWFYSLECAQLASDAFNVPVIIFGTDPTTSLFFLPYNQKPGRRRKPVILQ</sequence>
<proteinExistence type="predicted"/>